<dbReference type="PANTHER" id="PTHR10151">
    <property type="entry name" value="ECTONUCLEOTIDE PYROPHOSPHATASE/PHOSPHODIESTERASE"/>
    <property type="match status" value="1"/>
</dbReference>
<dbReference type="EMBL" id="DRLD01000181">
    <property type="protein sequence ID" value="HED10347.1"/>
    <property type="molecule type" value="Genomic_DNA"/>
</dbReference>
<organism evidence="2">
    <name type="scientific">Caldithrix abyssi</name>
    <dbReference type="NCBI Taxonomy" id="187145"/>
    <lineage>
        <taxon>Bacteria</taxon>
        <taxon>Pseudomonadati</taxon>
        <taxon>Calditrichota</taxon>
        <taxon>Calditrichia</taxon>
        <taxon>Calditrichales</taxon>
        <taxon>Calditrichaceae</taxon>
        <taxon>Caldithrix</taxon>
    </lineage>
</organism>
<dbReference type="AlphaFoldDB" id="A0A7V1PUH3"/>
<feature type="region of interest" description="Disordered" evidence="1">
    <location>
        <begin position="445"/>
        <end position="465"/>
    </location>
</feature>
<dbReference type="Pfam" id="PF01663">
    <property type="entry name" value="Phosphodiest"/>
    <property type="match status" value="1"/>
</dbReference>
<dbReference type="GO" id="GO:0016787">
    <property type="term" value="F:hydrolase activity"/>
    <property type="evidence" value="ECO:0007669"/>
    <property type="project" value="UniProtKB-ARBA"/>
</dbReference>
<accession>A0A7V1PUH3</accession>
<protein>
    <recommendedName>
        <fullName evidence="3">Phosphodiesterase</fullName>
    </recommendedName>
</protein>
<proteinExistence type="predicted"/>
<name>A0A7V1PUH3_CALAY</name>
<comment type="caution">
    <text evidence="2">The sequence shown here is derived from an EMBL/GenBank/DDBJ whole genome shotgun (WGS) entry which is preliminary data.</text>
</comment>
<dbReference type="Gene3D" id="3.40.720.10">
    <property type="entry name" value="Alkaline Phosphatase, subunit A"/>
    <property type="match status" value="1"/>
</dbReference>
<dbReference type="InterPro" id="IPR017850">
    <property type="entry name" value="Alkaline_phosphatase_core_sf"/>
</dbReference>
<evidence type="ECO:0008006" key="3">
    <source>
        <dbReference type="Google" id="ProtNLM"/>
    </source>
</evidence>
<feature type="compositionally biased region" description="Polar residues" evidence="1">
    <location>
        <begin position="451"/>
        <end position="465"/>
    </location>
</feature>
<evidence type="ECO:0000256" key="1">
    <source>
        <dbReference type="SAM" id="MobiDB-lite"/>
    </source>
</evidence>
<gene>
    <name evidence="2" type="ORF">ENJ10_06640</name>
</gene>
<reference evidence="2" key="1">
    <citation type="journal article" date="2020" name="mSystems">
        <title>Genome- and Community-Level Interaction Insights into Carbon Utilization and Element Cycling Functions of Hydrothermarchaeota in Hydrothermal Sediment.</title>
        <authorList>
            <person name="Zhou Z."/>
            <person name="Liu Y."/>
            <person name="Xu W."/>
            <person name="Pan J."/>
            <person name="Luo Z.H."/>
            <person name="Li M."/>
        </authorList>
    </citation>
    <scope>NUCLEOTIDE SEQUENCE [LARGE SCALE GENOMIC DNA]</scope>
    <source>
        <strain evidence="2">HyVt-456</strain>
    </source>
</reference>
<evidence type="ECO:0000313" key="2">
    <source>
        <dbReference type="EMBL" id="HED10347.1"/>
    </source>
</evidence>
<dbReference type="SUPFAM" id="SSF53649">
    <property type="entry name" value="Alkaline phosphatase-like"/>
    <property type="match status" value="1"/>
</dbReference>
<dbReference type="Proteomes" id="UP000886005">
    <property type="component" value="Unassembled WGS sequence"/>
</dbReference>
<dbReference type="PANTHER" id="PTHR10151:SF120">
    <property type="entry name" value="BIS(5'-ADENOSYL)-TRIPHOSPHATASE"/>
    <property type="match status" value="1"/>
</dbReference>
<sequence>MMNTAPVVVIALDGVPFSLLKGFFERGKMPRLKQLAGRGAFKEIVSVQPPLSAPAWASFLTGGPPHEHGILSFTERDARSLNWYTPNAAHLRRPTLLQKLSDRGKRVFSMNVPVTYPPGKINGISICGFLGPDLDQGVYPPSEVPFLKSSAYRIDSDVSLAKKDLGAFLEDLHTVLDKRLEIARHYALRERWDLFMVHIMETDRLHHFTYESFRRGDGDMIRLYDDLYGKVDRFIGWMVDNHPEDSRFVLLSDHGFTVLKREIYLNHWLWQQGYLRFTHPRPANLHHIHADSRAYSLYPGRIYINLSGREKNGRVTAGEYEHLRHELTDRLLTLRDPVDGRPVIKEVLPGESVYAAVELTALHDPLFSFYPDLLAVAHPGYDLKGILWHPELAAKTVYNGMHGFDDAFLISTESAVCQKSGSIVMLGFSRPRWSHWPWVNSNFERKKGDRSSSTAGRSSRWESGS</sequence>
<dbReference type="InterPro" id="IPR002591">
    <property type="entry name" value="Phosphodiest/P_Trfase"/>
</dbReference>